<reference evidence="2" key="1">
    <citation type="submission" date="2025-08" db="UniProtKB">
        <authorList>
            <consortium name="RefSeq"/>
        </authorList>
    </citation>
    <scope>IDENTIFICATION</scope>
    <source>
        <strain evidence="2">Tuebingen</strain>
        <tissue evidence="2">Fibroblasts and whole tissue</tissue>
    </source>
</reference>
<keyword evidence="2" id="KW-0675">Receptor</keyword>
<name>A0AC58J744_DANRE</name>
<dbReference type="Proteomes" id="UP000000437">
    <property type="component" value="Chromosome 4"/>
</dbReference>
<dbReference type="RefSeq" id="XP_073802302.1">
    <property type="nucleotide sequence ID" value="XM_073946201.1"/>
</dbReference>
<evidence type="ECO:0000313" key="1">
    <source>
        <dbReference type="Proteomes" id="UP000000437"/>
    </source>
</evidence>
<sequence length="1117" mass="120778">MPGWKKNIPACLQADQEGDEGPYTKHSNPSRPPDGALAIRRQSIPDEFKGTSTVELIKKEGTTLGLTVSGGIDKDGKPRVSNLRQGGIAARSDQLNVGDYIKSVNGINLTKFRHDEIISLLKNVGERVVLEVEYELPPVSVQGSGVMFKNVEVTLHKEGNTFGFVIRGGAHEDRNKSRPVTITTIRPGGPADREGTIKPGDRLLSIDGIRLHGASHAEAMSILKQCGQEATLLIEYDVSVMDSVATASGPLLVEVAKSMGSSLGLALSTSMYCNKQVIIIDKVKPASIADRCGALHAGDHILSVDGTSMEYCTLAEATQLLASASEHVKMEILPHHQTRLALKGPEHVKVQRSTRPLPWESGTNNNSNFLPYQHYNTYHPDQSHSQAKKTSPSNPPLGSSFSPTSMSAYSLSSLNMNTLPRTMYPTSPRGTMMRRKLKKKDYKSSMSLASSTVGLAGQVVHTETTEVTLISDSIMGFGIQLQGGVFATETLSSPPLIAYIDPDSPAERCGILQIGDRILSINGIPTEDSTLEETNQLLRDSSITSKVTLEIEFDVAESVIPSSGTFHVKLPKKPGVELGITISSPSSRKPGDALIISDIKKGSVAHRTGTLELGDKLLAIDNIRLDNCSMEDAVQILQQCEDLVKLKIRKDEDNSDEQETSGAIIYTVELKRYGGPLGITISGTEEPFDPIIISSLTKGGLAERTGAIHIGDRILAINSNSLKGKPLSEAIHLLQMAGESVTLKIKKQGELPSPKPPSVTGRLNNLSDLEDDGQKAGKLSDIYSTTIPSVDSAVESWDGSAIDATFSTQAPTGFQASGYSFHSHEWRNAKPSRGSLSPVNSSRQRNNILPDFGIGVDDWDRPSASGFTVGHDGTEPDQEENFWSQALEDLETCGQSGILRELEATIMSGSSLSLNHDPAPTRSHLGRQASFQERGSNKPQYSQANRSNTLPTDVGRKAFAMRRMKQEIKDIMSPTPVELHKVSLLKDSDLEDFGFSVSDGVLEKGVYVNNIRPGGPAEIGGLKPYDRLLQINHVRTRDFDCCLVVPLIAESGNKLDLVISRNPVSSQPSELNPLSNDETVNWTDTGDPLEQPVAGLEQGQHNSTLAGLEDRDPTKTL</sequence>
<protein>
    <submittedName>
        <fullName evidence="2">Glutamate receptor-interacting protein 1 isoform X28</fullName>
    </submittedName>
</protein>
<keyword evidence="1" id="KW-1185">Reference proteome</keyword>
<evidence type="ECO:0000313" key="2">
    <source>
        <dbReference type="RefSeq" id="XP_073802302.1"/>
    </source>
</evidence>
<proteinExistence type="predicted"/>
<accession>A0AC58J744</accession>
<gene>
    <name evidence="2" type="primary">grip1</name>
    <name evidence="2" type="synonym">si:dkey-244b23.1</name>
    <name evidence="2" type="synonym">si:dkey-6a5.1</name>
</gene>
<organism evidence="1 2">
    <name type="scientific">Danio rerio</name>
    <name type="common">Zebrafish</name>
    <name type="synonym">Brachydanio rerio</name>
    <dbReference type="NCBI Taxonomy" id="7955"/>
    <lineage>
        <taxon>Eukaryota</taxon>
        <taxon>Metazoa</taxon>
        <taxon>Chordata</taxon>
        <taxon>Craniata</taxon>
        <taxon>Vertebrata</taxon>
        <taxon>Euteleostomi</taxon>
        <taxon>Actinopterygii</taxon>
        <taxon>Neopterygii</taxon>
        <taxon>Teleostei</taxon>
        <taxon>Ostariophysi</taxon>
        <taxon>Cypriniformes</taxon>
        <taxon>Danionidae</taxon>
        <taxon>Danioninae</taxon>
        <taxon>Danio</taxon>
    </lineage>
</organism>